<comment type="caution">
    <text evidence="4">The sequence shown here is derived from an EMBL/GenBank/DDBJ whole genome shotgun (WGS) entry which is preliminary data.</text>
</comment>
<evidence type="ECO:0000313" key="4">
    <source>
        <dbReference type="EMBL" id="KAG5965808.1"/>
    </source>
</evidence>
<dbReference type="Gene3D" id="3.60.10.10">
    <property type="entry name" value="Endonuclease/exonuclease/phosphatase"/>
    <property type="match status" value="1"/>
</dbReference>
<dbReference type="InterPro" id="IPR036691">
    <property type="entry name" value="Endo/exonu/phosph_ase_sf"/>
</dbReference>
<feature type="region of interest" description="Disordered" evidence="1">
    <location>
        <begin position="380"/>
        <end position="399"/>
    </location>
</feature>
<protein>
    <recommendedName>
        <fullName evidence="3">Inositol polyphosphate-related phosphatase domain-containing protein</fullName>
    </recommendedName>
</protein>
<feature type="compositionally biased region" description="Basic and acidic residues" evidence="1">
    <location>
        <begin position="334"/>
        <end position="348"/>
    </location>
</feature>
<dbReference type="PANTHER" id="PTHR11200:SF286">
    <property type="entry name" value="5-PHOSPHATASE, PUTATIVE (AFU_ORTHOLOGUE AFUA_5G07600)-RELATED"/>
    <property type="match status" value="1"/>
</dbReference>
<name>A0ABQ7PJF8_9HYPO</name>
<evidence type="ECO:0000313" key="5">
    <source>
        <dbReference type="Proteomes" id="UP000742024"/>
    </source>
</evidence>
<dbReference type="SMART" id="SM00128">
    <property type="entry name" value="IPPc"/>
    <property type="match status" value="1"/>
</dbReference>
<feature type="transmembrane region" description="Helical" evidence="2">
    <location>
        <begin position="581"/>
        <end position="599"/>
    </location>
</feature>
<keyword evidence="5" id="KW-1185">Reference proteome</keyword>
<keyword evidence="2" id="KW-1133">Transmembrane helix</keyword>
<dbReference type="InterPro" id="IPR046985">
    <property type="entry name" value="IP5"/>
</dbReference>
<dbReference type="InterPro" id="IPR000300">
    <property type="entry name" value="IPPc"/>
</dbReference>
<feature type="region of interest" description="Disordered" evidence="1">
    <location>
        <begin position="161"/>
        <end position="205"/>
    </location>
</feature>
<feature type="region of interest" description="Disordered" evidence="1">
    <location>
        <begin position="303"/>
        <end position="354"/>
    </location>
</feature>
<dbReference type="SUPFAM" id="SSF56219">
    <property type="entry name" value="DNase I-like"/>
    <property type="match status" value="1"/>
</dbReference>
<dbReference type="Proteomes" id="UP000742024">
    <property type="component" value="Unassembled WGS sequence"/>
</dbReference>
<feature type="region of interest" description="Disordered" evidence="1">
    <location>
        <begin position="433"/>
        <end position="456"/>
    </location>
</feature>
<feature type="domain" description="Inositol polyphosphate-related phosphatase" evidence="3">
    <location>
        <begin position="77"/>
        <end position="527"/>
    </location>
</feature>
<sequence length="602" mass="66670">MKDNIENTENRARQSIRLYDKRPLRRSGPAHCPPSRFTSRPLINEKALMAASTSTKLHRADGIASTASAAATAMQPPTVDLLVLTFNCAKALIHAGVFANHAHTAFANHATELPDVVVLSLQEVAPLSQSFIGEYFLNPYYSRFDEAVNLAAQRFQRGPKKRVGGAAKAASEPIGTGTLGLDADTDTDSDSDSDSERHRGQQAESEKVYTLIKAHNVGYTAILLFVKDPQRIRNLQHAAVGFGTAEMGSKGAVGLRALYDVTGDGTQATELTFVAAHLAAMEKNLPQRNANWAAIMRGLTFENPDVTHGEQRTPETPTSADLDDDMDENDGESQEQHGLLHDTHRREQQPQVQQRLHDISVFKPSSHLFVAGDLNYRISTSSPPPNAMFPSEDPSSENYYPTFLSQDQLTHERRAGRTMHGLSEASVQFPPTYKYDVLPKKNPDADDDDDDDEHEDQVPWNFASHRWPSWTDRVLYLEVPPWVHANSSSDSDPSPARINVLAYDALPLMRSSDHRAVYFRALVPLIPPEDMRPPPEGDLGADPRAKLPVEIDREAWSRRGVARRKELVTGWCALLWSTKEGAWVMAVLIAAGVGTWWFYNAG</sequence>
<keyword evidence="2" id="KW-0812">Transmembrane</keyword>
<dbReference type="Pfam" id="PF22669">
    <property type="entry name" value="Exo_endo_phos2"/>
    <property type="match status" value="1"/>
</dbReference>
<feature type="compositionally biased region" description="Acidic residues" evidence="1">
    <location>
        <begin position="321"/>
        <end position="333"/>
    </location>
</feature>
<evidence type="ECO:0000259" key="3">
    <source>
        <dbReference type="SMART" id="SM00128"/>
    </source>
</evidence>
<evidence type="ECO:0000256" key="2">
    <source>
        <dbReference type="SAM" id="Phobius"/>
    </source>
</evidence>
<evidence type="ECO:0000256" key="1">
    <source>
        <dbReference type="SAM" id="MobiDB-lite"/>
    </source>
</evidence>
<gene>
    <name evidence="4" type="ORF">E4U57_003585</name>
</gene>
<reference evidence="4 5" key="1">
    <citation type="journal article" date="2020" name="bioRxiv">
        <title>Whole genome comparisons of ergot fungi reveals the divergence and evolution of species within the genus Claviceps are the result of varying mechanisms driving genome evolution and host range expansion.</title>
        <authorList>
            <person name="Wyka S.A."/>
            <person name="Mondo S.J."/>
            <person name="Liu M."/>
            <person name="Dettman J."/>
            <person name="Nalam V."/>
            <person name="Broders K.D."/>
        </authorList>
    </citation>
    <scope>NUCLEOTIDE SEQUENCE [LARGE SCALE GENOMIC DNA]</scope>
    <source>
        <strain evidence="4 5">LM583</strain>
    </source>
</reference>
<feature type="compositionally biased region" description="Acidic residues" evidence="1">
    <location>
        <begin position="183"/>
        <end position="193"/>
    </location>
</feature>
<organism evidence="4 5">
    <name type="scientific">Claviceps arundinis</name>
    <dbReference type="NCBI Taxonomy" id="1623583"/>
    <lineage>
        <taxon>Eukaryota</taxon>
        <taxon>Fungi</taxon>
        <taxon>Dikarya</taxon>
        <taxon>Ascomycota</taxon>
        <taxon>Pezizomycotina</taxon>
        <taxon>Sordariomycetes</taxon>
        <taxon>Hypocreomycetidae</taxon>
        <taxon>Hypocreales</taxon>
        <taxon>Clavicipitaceae</taxon>
        <taxon>Claviceps</taxon>
    </lineage>
</organism>
<dbReference type="EMBL" id="SRPR01000027">
    <property type="protein sequence ID" value="KAG5965808.1"/>
    <property type="molecule type" value="Genomic_DNA"/>
</dbReference>
<feature type="compositionally biased region" description="Acidic residues" evidence="1">
    <location>
        <begin position="445"/>
        <end position="455"/>
    </location>
</feature>
<keyword evidence="2" id="KW-0472">Membrane</keyword>
<accession>A0ABQ7PJF8</accession>
<feature type="compositionally biased region" description="Basic and acidic residues" evidence="1">
    <location>
        <begin position="194"/>
        <end position="205"/>
    </location>
</feature>
<proteinExistence type="predicted"/>
<dbReference type="PANTHER" id="PTHR11200">
    <property type="entry name" value="INOSITOL 5-PHOSPHATASE"/>
    <property type="match status" value="1"/>
</dbReference>